<gene>
    <name evidence="4" type="ORF">SIL82_12125</name>
</gene>
<dbReference type="InterPro" id="IPR029063">
    <property type="entry name" value="SAM-dependent_MTases_sf"/>
</dbReference>
<keyword evidence="2 4" id="KW-0808">Transferase</keyword>
<dbReference type="Gene3D" id="3.40.50.150">
    <property type="entry name" value="Vaccinia Virus protein VP39"/>
    <property type="match status" value="1"/>
</dbReference>
<keyword evidence="5" id="KW-1185">Reference proteome</keyword>
<reference evidence="4 5" key="1">
    <citation type="submission" date="2023-11" db="EMBL/GenBank/DDBJ databases">
        <title>MicrobeMod: A computational toolkit for identifying prokaryotic methylation and restriction-modification with nanopore sequencing.</title>
        <authorList>
            <person name="Crits-Christoph A."/>
            <person name="Kang S.C."/>
            <person name="Lee H."/>
            <person name="Ostrov N."/>
        </authorList>
    </citation>
    <scope>NUCLEOTIDE SEQUENCE [LARGE SCALE GENOMIC DNA]</scope>
    <source>
        <strain evidence="4 5">ATCC 14820</strain>
    </source>
</reference>
<dbReference type="GO" id="GO:0008168">
    <property type="term" value="F:methyltransferase activity"/>
    <property type="evidence" value="ECO:0007669"/>
    <property type="project" value="UniProtKB-KW"/>
</dbReference>
<dbReference type="CDD" id="cd02440">
    <property type="entry name" value="AdoMet_MTases"/>
    <property type="match status" value="1"/>
</dbReference>
<sequence>MSGAAWDAVDGYIVDHLLGDDAVLDAALAANAAAGLPQIDVSPAQGKMLHLFARMVGARRILEIGTLGGYSTIWLARALPEGGRVVTLEIDPHHAAVAGDNIARAGLGDRVEIRVGAALQSLEAMIAQGEAPFDLVFVDADKENCVPYVRAAMALARPGTTIVVDNVVREGEVLDPASTDSRVHGVRALFDMIASEPRLSATAVQTVGAKKWDGFVLAVVETI</sequence>
<dbReference type="InterPro" id="IPR050362">
    <property type="entry name" value="Cation-dep_OMT"/>
</dbReference>
<dbReference type="PANTHER" id="PTHR10509:SF14">
    <property type="entry name" value="CAFFEOYL-COA O-METHYLTRANSFERASE 3-RELATED"/>
    <property type="match status" value="1"/>
</dbReference>
<dbReference type="Pfam" id="PF01596">
    <property type="entry name" value="Methyltransf_3"/>
    <property type="match status" value="1"/>
</dbReference>
<accession>A0ABU4PLH7</accession>
<dbReference type="EC" id="2.1.1.-" evidence="4"/>
<dbReference type="RefSeq" id="WP_010402576.1">
    <property type="nucleotide sequence ID" value="NZ_JAWXXV010000001.1"/>
</dbReference>
<dbReference type="PROSITE" id="PS51682">
    <property type="entry name" value="SAM_OMT_I"/>
    <property type="match status" value="1"/>
</dbReference>
<keyword evidence="3" id="KW-0949">S-adenosyl-L-methionine</keyword>
<name>A0ABU4PLH7_9SPHN</name>
<dbReference type="GO" id="GO:0032259">
    <property type="term" value="P:methylation"/>
    <property type="evidence" value="ECO:0007669"/>
    <property type="project" value="UniProtKB-KW"/>
</dbReference>
<comment type="caution">
    <text evidence="4">The sequence shown here is derived from an EMBL/GenBank/DDBJ whole genome shotgun (WGS) entry which is preliminary data.</text>
</comment>
<keyword evidence="1 4" id="KW-0489">Methyltransferase</keyword>
<dbReference type="InterPro" id="IPR002935">
    <property type="entry name" value="SAM_O-MeTrfase"/>
</dbReference>
<dbReference type="EMBL" id="JAWXXV010000001">
    <property type="protein sequence ID" value="MDX5985011.1"/>
    <property type="molecule type" value="Genomic_DNA"/>
</dbReference>
<evidence type="ECO:0000256" key="3">
    <source>
        <dbReference type="ARBA" id="ARBA00022691"/>
    </source>
</evidence>
<evidence type="ECO:0000256" key="1">
    <source>
        <dbReference type="ARBA" id="ARBA00022603"/>
    </source>
</evidence>
<dbReference type="PANTHER" id="PTHR10509">
    <property type="entry name" value="O-METHYLTRANSFERASE-RELATED"/>
    <property type="match status" value="1"/>
</dbReference>
<dbReference type="Proteomes" id="UP001279660">
    <property type="component" value="Unassembled WGS sequence"/>
</dbReference>
<organism evidence="4 5">
    <name type="scientific">Sphingomonas echinoides</name>
    <dbReference type="NCBI Taxonomy" id="59803"/>
    <lineage>
        <taxon>Bacteria</taxon>
        <taxon>Pseudomonadati</taxon>
        <taxon>Pseudomonadota</taxon>
        <taxon>Alphaproteobacteria</taxon>
        <taxon>Sphingomonadales</taxon>
        <taxon>Sphingomonadaceae</taxon>
        <taxon>Sphingomonas</taxon>
    </lineage>
</organism>
<evidence type="ECO:0000313" key="5">
    <source>
        <dbReference type="Proteomes" id="UP001279660"/>
    </source>
</evidence>
<proteinExistence type="predicted"/>
<protein>
    <submittedName>
        <fullName evidence="4">O-methyltransferase</fullName>
        <ecNumber evidence="4">2.1.1.-</ecNumber>
    </submittedName>
</protein>
<evidence type="ECO:0000313" key="4">
    <source>
        <dbReference type="EMBL" id="MDX5985011.1"/>
    </source>
</evidence>
<evidence type="ECO:0000256" key="2">
    <source>
        <dbReference type="ARBA" id="ARBA00022679"/>
    </source>
</evidence>
<dbReference type="SUPFAM" id="SSF53335">
    <property type="entry name" value="S-adenosyl-L-methionine-dependent methyltransferases"/>
    <property type="match status" value="1"/>
</dbReference>